<comment type="similarity">
    <text evidence="4">Belongs to the BPG-independent phosphoglycerate mutase family. A-PGAM subfamily.</text>
</comment>
<comment type="pathway">
    <text evidence="3">Carbohydrate degradation.</text>
</comment>
<accession>T1B5V1</accession>
<protein>
    <submittedName>
        <fullName evidence="7">Cofactor-independent phosphoglycerate mutase</fullName>
    </submittedName>
</protein>
<name>T1B5V1_9ZZZZ</name>
<dbReference type="Gene3D" id="3.40.720.10">
    <property type="entry name" value="Alkaline Phosphatase, subunit A"/>
    <property type="match status" value="1"/>
</dbReference>
<evidence type="ECO:0000256" key="2">
    <source>
        <dbReference type="ARBA" id="ARBA00002315"/>
    </source>
</evidence>
<feature type="domain" description="Metalloenzyme" evidence="6">
    <location>
        <begin position="58"/>
        <end position="232"/>
    </location>
</feature>
<dbReference type="GO" id="GO:0006096">
    <property type="term" value="P:glycolytic process"/>
    <property type="evidence" value="ECO:0007669"/>
    <property type="project" value="UniProtKB-KW"/>
</dbReference>
<dbReference type="GO" id="GO:0004619">
    <property type="term" value="F:phosphoglycerate mutase activity"/>
    <property type="evidence" value="ECO:0007669"/>
    <property type="project" value="UniProtKB-EC"/>
</dbReference>
<comment type="function">
    <text evidence="2">Catalyzes the interconversion of 2-phosphoglycerate and 3-phosphoglycerate.</text>
</comment>
<dbReference type="SUPFAM" id="SSF53649">
    <property type="entry name" value="Alkaline phosphatase-like"/>
    <property type="match status" value="1"/>
</dbReference>
<dbReference type="InterPro" id="IPR017850">
    <property type="entry name" value="Alkaline_phosphatase_core_sf"/>
</dbReference>
<evidence type="ECO:0000259" key="6">
    <source>
        <dbReference type="Pfam" id="PF01676"/>
    </source>
</evidence>
<dbReference type="InterPro" id="IPR004456">
    <property type="entry name" value="Pglycerate_mutase_ApgM"/>
</dbReference>
<evidence type="ECO:0000256" key="1">
    <source>
        <dbReference type="ARBA" id="ARBA00000370"/>
    </source>
</evidence>
<dbReference type="Pfam" id="PF10143">
    <property type="entry name" value="PhosphMutase"/>
    <property type="match status" value="1"/>
</dbReference>
<evidence type="ECO:0000256" key="3">
    <source>
        <dbReference type="ARBA" id="ARBA00004921"/>
    </source>
</evidence>
<evidence type="ECO:0000313" key="7">
    <source>
        <dbReference type="EMBL" id="EQD65382.1"/>
    </source>
</evidence>
<dbReference type="Pfam" id="PF01676">
    <property type="entry name" value="Metalloenzyme"/>
    <property type="match status" value="1"/>
</dbReference>
<dbReference type="EMBL" id="AUZX01006085">
    <property type="protein sequence ID" value="EQD65382.1"/>
    <property type="molecule type" value="Genomic_DNA"/>
</dbReference>
<dbReference type="PANTHER" id="PTHR31209:SF0">
    <property type="entry name" value="METALLOENZYME DOMAIN-CONTAINING PROTEIN"/>
    <property type="match status" value="1"/>
</dbReference>
<gene>
    <name evidence="7" type="ORF">B1A_08527</name>
</gene>
<proteinExistence type="inferred from homology"/>
<organism evidence="7">
    <name type="scientific">mine drainage metagenome</name>
    <dbReference type="NCBI Taxonomy" id="410659"/>
    <lineage>
        <taxon>unclassified sequences</taxon>
        <taxon>metagenomes</taxon>
        <taxon>ecological metagenomes</taxon>
    </lineage>
</organism>
<comment type="caution">
    <text evidence="7">The sequence shown here is derived from an EMBL/GenBank/DDBJ whole genome shotgun (WGS) entry which is preliminary data.</text>
</comment>
<evidence type="ECO:0000256" key="4">
    <source>
        <dbReference type="ARBA" id="ARBA00005524"/>
    </source>
</evidence>
<reference evidence="7" key="1">
    <citation type="submission" date="2013-08" db="EMBL/GenBank/DDBJ databases">
        <authorList>
            <person name="Mendez C."/>
            <person name="Richter M."/>
            <person name="Ferrer M."/>
            <person name="Sanchez J."/>
        </authorList>
    </citation>
    <scope>NUCLEOTIDE SEQUENCE</scope>
</reference>
<reference evidence="7" key="2">
    <citation type="journal article" date="2014" name="ISME J.">
        <title>Microbial stratification in low pH oxic and suboxic macroscopic growths along an acid mine drainage.</title>
        <authorList>
            <person name="Mendez-Garcia C."/>
            <person name="Mesa V."/>
            <person name="Sprenger R.R."/>
            <person name="Richter M."/>
            <person name="Diez M.S."/>
            <person name="Solano J."/>
            <person name="Bargiela R."/>
            <person name="Golyshina O.V."/>
            <person name="Manteca A."/>
            <person name="Ramos J.L."/>
            <person name="Gallego J.R."/>
            <person name="Llorente I."/>
            <person name="Martins Dos Santos V.A."/>
            <person name="Jensen O.N."/>
            <person name="Pelaez A.I."/>
            <person name="Sanchez J."/>
            <person name="Ferrer M."/>
        </authorList>
    </citation>
    <scope>NUCLEOTIDE SEQUENCE</scope>
</reference>
<sequence length="249" mass="27550">SDKISDSDPHSIGKPPNPIKAISEEARKTAEILNKYLVRSREILAYHPFNERRKIQGKLPANELLLRGPGLTPNLMPFQEMYGISGAYAVGIPMIRGLANLMGLEELKIRGITGSIDTDYDAKIRGAVNALSKKDFVLVNIKAPDVAAHDKNPILKREVLEKIDVAMKPLTEILEETVVILTGDHSTSSESGEHTGDPVPFLISSYDIRTNGCQRFDEKNCGIATFRIQSRNVMQYGMQLADRSEKYGA</sequence>
<feature type="non-terminal residue" evidence="7">
    <location>
        <position position="1"/>
    </location>
</feature>
<comment type="catalytic activity">
    <reaction evidence="1">
        <text>(2R)-2-phosphoglycerate = (2R)-3-phosphoglycerate</text>
        <dbReference type="Rhea" id="RHEA:15901"/>
        <dbReference type="ChEBI" id="CHEBI:58272"/>
        <dbReference type="ChEBI" id="CHEBI:58289"/>
        <dbReference type="EC" id="5.4.2.12"/>
    </reaction>
</comment>
<dbReference type="PANTHER" id="PTHR31209">
    <property type="entry name" value="COFACTOR-INDEPENDENT PHOSPHOGLYCERATE MUTASE"/>
    <property type="match status" value="1"/>
</dbReference>
<keyword evidence="5" id="KW-0324">Glycolysis</keyword>
<evidence type="ECO:0000256" key="5">
    <source>
        <dbReference type="ARBA" id="ARBA00023152"/>
    </source>
</evidence>
<dbReference type="AlphaFoldDB" id="T1B5V1"/>
<dbReference type="GO" id="GO:0046872">
    <property type="term" value="F:metal ion binding"/>
    <property type="evidence" value="ECO:0007669"/>
    <property type="project" value="InterPro"/>
</dbReference>
<dbReference type="InterPro" id="IPR006124">
    <property type="entry name" value="Metalloenzyme"/>
</dbReference>